<dbReference type="Gene3D" id="1.25.40.20">
    <property type="entry name" value="Ankyrin repeat-containing domain"/>
    <property type="match status" value="2"/>
</dbReference>
<feature type="repeat" description="ANK" evidence="7">
    <location>
        <begin position="34"/>
        <end position="66"/>
    </location>
</feature>
<evidence type="ECO:0000256" key="7">
    <source>
        <dbReference type="PROSITE-ProRule" id="PRU00023"/>
    </source>
</evidence>
<comment type="caution">
    <text evidence="10">The sequence shown here is derived from an EMBL/GenBank/DDBJ whole genome shotgun (WGS) entry which is preliminary data.</text>
</comment>
<gene>
    <name evidence="10" type="ORF">M0R45_011704</name>
</gene>
<sequence length="467" mass="52252">MEKELHQAAIKGSVPALLELLKQDPQILTQTSSESDTPLHIASILGHSAFANELLNRSPELAARLNLQGSTPLHLAAAKGCVEIVKSLVLVNPDLGLVWDRDGLTPLHLAVIKGRVRVVAEWARVRPEATRVLTQGGDTGFHLCVKHHRLEVLKVLVECNGKDDDFVNWRDSDGNTVLHVAVARKQLEVISYLLDNTKIEVNAQNSNGFTALDVLSHSTRDLRGSDIKESLQIAGAPTIINKAPSVMFDRDTVQVSTTMQPMMSKRRSLRQLVFKPKKKEVDWLGRKRNSLMIVASLIATVAFQAAINPPGGAWPSDYLKDANGNPVDKPHRAGQSVMADTEHRHYGQFMIFNTLAFLSSLSIILLLVSGLPIKRRRWMWVQMVIMWIAMTALTGTYFMGLIFITPEQHRRGYLYHVTGVSVFIWMSMMAIVFLGNVLRAIIYLLRKYGCMKQKPTDDSLYEDYDDL</sequence>
<evidence type="ECO:0000256" key="1">
    <source>
        <dbReference type="ARBA" id="ARBA00004141"/>
    </source>
</evidence>
<evidence type="ECO:0000256" key="3">
    <source>
        <dbReference type="ARBA" id="ARBA00022737"/>
    </source>
</evidence>
<feature type="transmembrane region" description="Helical" evidence="8">
    <location>
        <begin position="424"/>
        <end position="445"/>
    </location>
</feature>
<evidence type="ECO:0000256" key="2">
    <source>
        <dbReference type="ARBA" id="ARBA00022692"/>
    </source>
</evidence>
<evidence type="ECO:0000259" key="9">
    <source>
        <dbReference type="Pfam" id="PF13962"/>
    </source>
</evidence>
<name>A0AAW1YDI5_RUBAR</name>
<feature type="repeat" description="ANK" evidence="7">
    <location>
        <begin position="68"/>
        <end position="89"/>
    </location>
</feature>
<dbReference type="PANTHER" id="PTHR24186">
    <property type="entry name" value="PROTEIN PHOSPHATASE 1 REGULATORY SUBUNIT"/>
    <property type="match status" value="1"/>
</dbReference>
<dbReference type="InterPro" id="IPR036770">
    <property type="entry name" value="Ankyrin_rpt-contain_sf"/>
</dbReference>
<dbReference type="InterPro" id="IPR002110">
    <property type="entry name" value="Ankyrin_rpt"/>
</dbReference>
<feature type="domain" description="PGG" evidence="9">
    <location>
        <begin position="282"/>
        <end position="402"/>
    </location>
</feature>
<proteinExistence type="predicted"/>
<dbReference type="InterPro" id="IPR026961">
    <property type="entry name" value="PGG_dom"/>
</dbReference>
<dbReference type="Proteomes" id="UP001457282">
    <property type="component" value="Unassembled WGS sequence"/>
</dbReference>
<reference evidence="10 11" key="1">
    <citation type="journal article" date="2023" name="G3 (Bethesda)">
        <title>A chromosome-length genome assembly and annotation of blackberry (Rubus argutus, cv. 'Hillquist').</title>
        <authorList>
            <person name="Bruna T."/>
            <person name="Aryal R."/>
            <person name="Dudchenko O."/>
            <person name="Sargent D.J."/>
            <person name="Mead D."/>
            <person name="Buti M."/>
            <person name="Cavallini A."/>
            <person name="Hytonen T."/>
            <person name="Andres J."/>
            <person name="Pham M."/>
            <person name="Weisz D."/>
            <person name="Mascagni F."/>
            <person name="Usai G."/>
            <person name="Natali L."/>
            <person name="Bassil N."/>
            <person name="Fernandez G.E."/>
            <person name="Lomsadze A."/>
            <person name="Armour M."/>
            <person name="Olukolu B."/>
            <person name="Poorten T."/>
            <person name="Britton C."/>
            <person name="Davik J."/>
            <person name="Ashrafi H."/>
            <person name="Aiden E.L."/>
            <person name="Borodovsky M."/>
            <person name="Worthington M."/>
        </authorList>
    </citation>
    <scope>NUCLEOTIDE SEQUENCE [LARGE SCALE GENOMIC DNA]</scope>
    <source>
        <strain evidence="10">PI 553951</strain>
    </source>
</reference>
<keyword evidence="3" id="KW-0677">Repeat</keyword>
<feature type="transmembrane region" description="Helical" evidence="8">
    <location>
        <begin position="346"/>
        <end position="368"/>
    </location>
</feature>
<dbReference type="GO" id="GO:0005886">
    <property type="term" value="C:plasma membrane"/>
    <property type="evidence" value="ECO:0007669"/>
    <property type="project" value="TreeGrafter"/>
</dbReference>
<protein>
    <recommendedName>
        <fullName evidence="9">PGG domain-containing protein</fullName>
    </recommendedName>
</protein>
<evidence type="ECO:0000313" key="10">
    <source>
        <dbReference type="EMBL" id="KAK9946229.1"/>
    </source>
</evidence>
<dbReference type="AlphaFoldDB" id="A0AAW1YDI5"/>
<dbReference type="Pfam" id="PF12796">
    <property type="entry name" value="Ank_2"/>
    <property type="match status" value="2"/>
</dbReference>
<organism evidence="10 11">
    <name type="scientific">Rubus argutus</name>
    <name type="common">Southern blackberry</name>
    <dbReference type="NCBI Taxonomy" id="59490"/>
    <lineage>
        <taxon>Eukaryota</taxon>
        <taxon>Viridiplantae</taxon>
        <taxon>Streptophyta</taxon>
        <taxon>Embryophyta</taxon>
        <taxon>Tracheophyta</taxon>
        <taxon>Spermatophyta</taxon>
        <taxon>Magnoliopsida</taxon>
        <taxon>eudicotyledons</taxon>
        <taxon>Gunneridae</taxon>
        <taxon>Pentapetalae</taxon>
        <taxon>rosids</taxon>
        <taxon>fabids</taxon>
        <taxon>Rosales</taxon>
        <taxon>Rosaceae</taxon>
        <taxon>Rosoideae</taxon>
        <taxon>Rosoideae incertae sedis</taxon>
        <taxon>Rubus</taxon>
    </lineage>
</organism>
<evidence type="ECO:0000256" key="6">
    <source>
        <dbReference type="ARBA" id="ARBA00023136"/>
    </source>
</evidence>
<evidence type="ECO:0000313" key="11">
    <source>
        <dbReference type="Proteomes" id="UP001457282"/>
    </source>
</evidence>
<dbReference type="EMBL" id="JBEDUW010000002">
    <property type="protein sequence ID" value="KAK9946229.1"/>
    <property type="molecule type" value="Genomic_DNA"/>
</dbReference>
<keyword evidence="5 7" id="KW-0040">ANK repeat</keyword>
<dbReference type="SUPFAM" id="SSF48403">
    <property type="entry name" value="Ankyrin repeat"/>
    <property type="match status" value="1"/>
</dbReference>
<dbReference type="PANTHER" id="PTHR24186:SF37">
    <property type="entry name" value="PGG DOMAIN-CONTAINING PROTEIN"/>
    <property type="match status" value="1"/>
</dbReference>
<dbReference type="Pfam" id="PF13962">
    <property type="entry name" value="PGG"/>
    <property type="match status" value="1"/>
</dbReference>
<feature type="repeat" description="ANK" evidence="7">
    <location>
        <begin position="173"/>
        <end position="196"/>
    </location>
</feature>
<feature type="transmembrane region" description="Helical" evidence="8">
    <location>
        <begin position="380"/>
        <end position="404"/>
    </location>
</feature>
<keyword evidence="4 8" id="KW-1133">Transmembrane helix</keyword>
<comment type="subcellular location">
    <subcellularLocation>
        <location evidence="1">Membrane</location>
        <topology evidence="1">Multi-pass membrane protein</topology>
    </subcellularLocation>
</comment>
<keyword evidence="2 8" id="KW-0812">Transmembrane</keyword>
<dbReference type="PROSITE" id="PS50297">
    <property type="entry name" value="ANK_REP_REGION"/>
    <property type="match status" value="2"/>
</dbReference>
<evidence type="ECO:0000256" key="5">
    <source>
        <dbReference type="ARBA" id="ARBA00023043"/>
    </source>
</evidence>
<keyword evidence="11" id="KW-1185">Reference proteome</keyword>
<evidence type="ECO:0000256" key="8">
    <source>
        <dbReference type="SAM" id="Phobius"/>
    </source>
</evidence>
<dbReference type="SMART" id="SM00248">
    <property type="entry name" value="ANK"/>
    <property type="match status" value="5"/>
</dbReference>
<dbReference type="PROSITE" id="PS50088">
    <property type="entry name" value="ANK_REPEAT"/>
    <property type="match status" value="3"/>
</dbReference>
<keyword evidence="6 8" id="KW-0472">Membrane</keyword>
<evidence type="ECO:0000256" key="4">
    <source>
        <dbReference type="ARBA" id="ARBA00022989"/>
    </source>
</evidence>
<dbReference type="Pfam" id="PF00023">
    <property type="entry name" value="Ank"/>
    <property type="match status" value="1"/>
</dbReference>
<accession>A0AAW1YDI5</accession>
<feature type="transmembrane region" description="Helical" evidence="8">
    <location>
        <begin position="289"/>
        <end position="307"/>
    </location>
</feature>